<proteinExistence type="predicted"/>
<dbReference type="Proteomes" id="UP000681967">
    <property type="component" value="Unassembled WGS sequence"/>
</dbReference>
<evidence type="ECO:0000313" key="3">
    <source>
        <dbReference type="Proteomes" id="UP000681720"/>
    </source>
</evidence>
<dbReference type="EMBL" id="CAJOBH010137180">
    <property type="protein sequence ID" value="CAF4787591.1"/>
    <property type="molecule type" value="Genomic_DNA"/>
</dbReference>
<evidence type="ECO:0000313" key="1">
    <source>
        <dbReference type="EMBL" id="CAF4787591.1"/>
    </source>
</evidence>
<feature type="non-terminal residue" evidence="2">
    <location>
        <position position="1"/>
    </location>
</feature>
<reference evidence="2" key="1">
    <citation type="submission" date="2021-02" db="EMBL/GenBank/DDBJ databases">
        <authorList>
            <person name="Nowell W R."/>
        </authorList>
    </citation>
    <scope>NUCLEOTIDE SEQUENCE</scope>
</reference>
<name>A0A8S3DG88_9BILA</name>
<accession>A0A8S3DG88</accession>
<dbReference type="Proteomes" id="UP000681720">
    <property type="component" value="Unassembled WGS sequence"/>
</dbReference>
<dbReference type="EMBL" id="CAJOBJ010210197">
    <property type="protein sequence ID" value="CAF5008664.1"/>
    <property type="molecule type" value="Genomic_DNA"/>
</dbReference>
<dbReference type="AlphaFoldDB" id="A0A8S3DG88"/>
<organism evidence="2 3">
    <name type="scientific">Rotaria magnacalcarata</name>
    <dbReference type="NCBI Taxonomy" id="392030"/>
    <lineage>
        <taxon>Eukaryota</taxon>
        <taxon>Metazoa</taxon>
        <taxon>Spiralia</taxon>
        <taxon>Gnathifera</taxon>
        <taxon>Rotifera</taxon>
        <taxon>Eurotatoria</taxon>
        <taxon>Bdelloidea</taxon>
        <taxon>Philodinida</taxon>
        <taxon>Philodinidae</taxon>
        <taxon>Rotaria</taxon>
    </lineage>
</organism>
<sequence>IAASGVEDVRDVLDHYNQETDPIETFLIRQQKLLV</sequence>
<protein>
    <submittedName>
        <fullName evidence="2">Uncharacterized protein</fullName>
    </submittedName>
</protein>
<gene>
    <name evidence="1" type="ORF">BYL167_LOCUS47582</name>
    <name evidence="2" type="ORF">GIL414_LOCUS57725</name>
</gene>
<comment type="caution">
    <text evidence="2">The sequence shown here is derived from an EMBL/GenBank/DDBJ whole genome shotgun (WGS) entry which is preliminary data.</text>
</comment>
<evidence type="ECO:0000313" key="2">
    <source>
        <dbReference type="EMBL" id="CAF5008664.1"/>
    </source>
</evidence>